<evidence type="ECO:0000256" key="1">
    <source>
        <dbReference type="SAM" id="MobiDB-lite"/>
    </source>
</evidence>
<gene>
    <name evidence="2" type="ORF">QE369_001103</name>
</gene>
<dbReference type="Proteomes" id="UP001255601">
    <property type="component" value="Unassembled WGS sequence"/>
</dbReference>
<organism evidence="2 3">
    <name type="scientific">Agrobacterium larrymoorei</name>
    <dbReference type="NCBI Taxonomy" id="160699"/>
    <lineage>
        <taxon>Bacteria</taxon>
        <taxon>Pseudomonadati</taxon>
        <taxon>Pseudomonadota</taxon>
        <taxon>Alphaproteobacteria</taxon>
        <taxon>Hyphomicrobiales</taxon>
        <taxon>Rhizobiaceae</taxon>
        <taxon>Rhizobium/Agrobacterium group</taxon>
        <taxon>Agrobacterium</taxon>
    </lineage>
</organism>
<sequence>MRRDISLPISAPTRPYFLEKLSIVDLRRDMQSSSGTGAGHVRMSLIQVSAISGAPDFRDNGDGIASQRYHDEPCGVSGFPRTESRNP</sequence>
<comment type="caution">
    <text evidence="2">The sequence shown here is derived from an EMBL/GenBank/DDBJ whole genome shotgun (WGS) entry which is preliminary data.</text>
</comment>
<dbReference type="AlphaFoldDB" id="A0AAJ2BJR6"/>
<name>A0AAJ2BJR6_9HYPH</name>
<proteinExistence type="predicted"/>
<feature type="region of interest" description="Disordered" evidence="1">
    <location>
        <begin position="57"/>
        <end position="87"/>
    </location>
</feature>
<protein>
    <submittedName>
        <fullName evidence="2">Uncharacterized protein</fullName>
    </submittedName>
</protein>
<reference evidence="2" key="1">
    <citation type="submission" date="2023-08" db="EMBL/GenBank/DDBJ databases">
        <title>Functional and genomic diversity of the sorghum phyllosphere microbiome.</title>
        <authorList>
            <person name="Shade A."/>
        </authorList>
    </citation>
    <scope>NUCLEOTIDE SEQUENCE</scope>
    <source>
        <strain evidence="2">SORGH_AS_0974</strain>
    </source>
</reference>
<evidence type="ECO:0000313" key="3">
    <source>
        <dbReference type="Proteomes" id="UP001255601"/>
    </source>
</evidence>
<dbReference type="EMBL" id="JAVIZC010000001">
    <property type="protein sequence ID" value="MDR6100925.1"/>
    <property type="molecule type" value="Genomic_DNA"/>
</dbReference>
<evidence type="ECO:0000313" key="2">
    <source>
        <dbReference type="EMBL" id="MDR6100925.1"/>
    </source>
</evidence>
<accession>A0AAJ2BJR6</accession>